<reference evidence="1" key="1">
    <citation type="journal article" date="2020" name="Cell">
        <title>Large-Scale Comparative Analyses of Tick Genomes Elucidate Their Genetic Diversity and Vector Capacities.</title>
        <authorList>
            <consortium name="Tick Genome and Microbiome Consortium (TIGMIC)"/>
            <person name="Jia N."/>
            <person name="Wang J."/>
            <person name="Shi W."/>
            <person name="Du L."/>
            <person name="Sun Y."/>
            <person name="Zhan W."/>
            <person name="Jiang J.F."/>
            <person name="Wang Q."/>
            <person name="Zhang B."/>
            <person name="Ji P."/>
            <person name="Bell-Sakyi L."/>
            <person name="Cui X.M."/>
            <person name="Yuan T.T."/>
            <person name="Jiang B.G."/>
            <person name="Yang W.F."/>
            <person name="Lam T.T."/>
            <person name="Chang Q.C."/>
            <person name="Ding S.J."/>
            <person name="Wang X.J."/>
            <person name="Zhu J.G."/>
            <person name="Ruan X.D."/>
            <person name="Zhao L."/>
            <person name="Wei J.T."/>
            <person name="Ye R.Z."/>
            <person name="Que T.C."/>
            <person name="Du C.H."/>
            <person name="Zhou Y.H."/>
            <person name="Cheng J.X."/>
            <person name="Dai P.F."/>
            <person name="Guo W.B."/>
            <person name="Han X.H."/>
            <person name="Huang E.J."/>
            <person name="Li L.F."/>
            <person name="Wei W."/>
            <person name="Gao Y.C."/>
            <person name="Liu J.Z."/>
            <person name="Shao H.Z."/>
            <person name="Wang X."/>
            <person name="Wang C.C."/>
            <person name="Yang T.C."/>
            <person name="Huo Q.B."/>
            <person name="Li W."/>
            <person name="Chen H.Y."/>
            <person name="Chen S.E."/>
            <person name="Zhou L.G."/>
            <person name="Ni X.B."/>
            <person name="Tian J.H."/>
            <person name="Sheng Y."/>
            <person name="Liu T."/>
            <person name="Pan Y.S."/>
            <person name="Xia L.Y."/>
            <person name="Li J."/>
            <person name="Zhao F."/>
            <person name="Cao W.C."/>
        </authorList>
    </citation>
    <scope>NUCLEOTIDE SEQUENCE</scope>
    <source>
        <strain evidence="1">Rmic-2018</strain>
    </source>
</reference>
<keyword evidence="2" id="KW-1185">Reference proteome</keyword>
<sequence length="217" mass="23131">MRKSGTGEMLATPETPPMSQSMVVREAEHIVHRLESLATTPLVDTSQITLVDFTLSSPELNLTGTPRCKLFEEKTSKKKDTLLENELSMVEEQLAAASLGTSTPLQLSPSVPAFGESFTICSTNAAALEPSNSKGLSPLTRPADIQRKVASPNELLPSLLRCALEDAPSSKPFQLRGAGRLADRALHWLSPSAIENGATGLHALDRATDGNLDTSLG</sequence>
<dbReference type="AlphaFoldDB" id="A0A9J6EAG6"/>
<comment type="caution">
    <text evidence="1">The sequence shown here is derived from an EMBL/GenBank/DDBJ whole genome shotgun (WGS) entry which is preliminary data.</text>
</comment>
<accession>A0A9J6EAG6</accession>
<dbReference type="VEuPathDB" id="VectorBase:LOC119164635"/>
<reference evidence="1" key="2">
    <citation type="submission" date="2021-09" db="EMBL/GenBank/DDBJ databases">
        <authorList>
            <person name="Jia N."/>
            <person name="Wang J."/>
            <person name="Shi W."/>
            <person name="Du L."/>
            <person name="Sun Y."/>
            <person name="Zhan W."/>
            <person name="Jiang J."/>
            <person name="Wang Q."/>
            <person name="Zhang B."/>
            <person name="Ji P."/>
            <person name="Sakyi L.B."/>
            <person name="Cui X."/>
            <person name="Yuan T."/>
            <person name="Jiang B."/>
            <person name="Yang W."/>
            <person name="Lam T.T.-Y."/>
            <person name="Chang Q."/>
            <person name="Ding S."/>
            <person name="Wang X."/>
            <person name="Zhu J."/>
            <person name="Ruan X."/>
            <person name="Zhao L."/>
            <person name="Wei J."/>
            <person name="Que T."/>
            <person name="Du C."/>
            <person name="Cheng J."/>
            <person name="Dai P."/>
            <person name="Han X."/>
            <person name="Huang E."/>
            <person name="Gao Y."/>
            <person name="Liu J."/>
            <person name="Shao H."/>
            <person name="Ye R."/>
            <person name="Li L."/>
            <person name="Wei W."/>
            <person name="Wang X."/>
            <person name="Wang C."/>
            <person name="Huo Q."/>
            <person name="Li W."/>
            <person name="Guo W."/>
            <person name="Chen H."/>
            <person name="Chen S."/>
            <person name="Zhou L."/>
            <person name="Zhou L."/>
            <person name="Ni X."/>
            <person name="Tian J."/>
            <person name="Zhou Y."/>
            <person name="Sheng Y."/>
            <person name="Liu T."/>
            <person name="Pan Y."/>
            <person name="Xia L."/>
            <person name="Li J."/>
            <person name="Zhao F."/>
            <person name="Cao W."/>
        </authorList>
    </citation>
    <scope>NUCLEOTIDE SEQUENCE</scope>
    <source>
        <strain evidence="1">Rmic-2018</strain>
        <tissue evidence="1">Larvae</tissue>
    </source>
</reference>
<organism evidence="1 2">
    <name type="scientific">Rhipicephalus microplus</name>
    <name type="common">Cattle tick</name>
    <name type="synonym">Boophilus microplus</name>
    <dbReference type="NCBI Taxonomy" id="6941"/>
    <lineage>
        <taxon>Eukaryota</taxon>
        <taxon>Metazoa</taxon>
        <taxon>Ecdysozoa</taxon>
        <taxon>Arthropoda</taxon>
        <taxon>Chelicerata</taxon>
        <taxon>Arachnida</taxon>
        <taxon>Acari</taxon>
        <taxon>Parasitiformes</taxon>
        <taxon>Ixodida</taxon>
        <taxon>Ixodoidea</taxon>
        <taxon>Ixodidae</taxon>
        <taxon>Rhipicephalinae</taxon>
        <taxon>Rhipicephalus</taxon>
        <taxon>Boophilus</taxon>
    </lineage>
</organism>
<evidence type="ECO:0000313" key="2">
    <source>
        <dbReference type="Proteomes" id="UP000821866"/>
    </source>
</evidence>
<name>A0A9J6EAG6_RHIMP</name>
<dbReference type="EMBL" id="JABSTU010000005">
    <property type="protein sequence ID" value="KAH8031295.1"/>
    <property type="molecule type" value="Genomic_DNA"/>
</dbReference>
<dbReference type="Proteomes" id="UP000821866">
    <property type="component" value="Chromosome 3"/>
</dbReference>
<evidence type="ECO:0000313" key="1">
    <source>
        <dbReference type="EMBL" id="KAH8031295.1"/>
    </source>
</evidence>
<gene>
    <name evidence="1" type="ORF">HPB51_015451</name>
</gene>
<protein>
    <submittedName>
        <fullName evidence="1">Uncharacterized protein</fullName>
    </submittedName>
</protein>
<proteinExistence type="predicted"/>